<dbReference type="EC" id="2.5.1.-" evidence="3"/>
<keyword evidence="2" id="KW-0460">Magnesium</keyword>
<dbReference type="GO" id="GO:0046872">
    <property type="term" value="F:metal ion binding"/>
    <property type="evidence" value="ECO:0007669"/>
    <property type="project" value="UniProtKB-KW"/>
</dbReference>
<keyword evidence="1" id="KW-0479">Metal-binding</keyword>
<dbReference type="CDD" id="cd00685">
    <property type="entry name" value="Trans_IPPS_HT"/>
    <property type="match status" value="1"/>
</dbReference>
<evidence type="ECO:0000256" key="2">
    <source>
        <dbReference type="ARBA" id="ARBA00022842"/>
    </source>
</evidence>
<protein>
    <submittedName>
        <fullName evidence="3">Polyprenyl synthetase</fullName>
        <ecNumber evidence="3">2.5.1.-</ecNumber>
    </submittedName>
</protein>
<accession>D9PKQ9</accession>
<proteinExistence type="predicted"/>
<reference evidence="3" key="1">
    <citation type="submission" date="2010-07" db="EMBL/GenBank/DDBJ databases">
        <authorList>
            <consortium name="CONSOLIDER consortium CSD2007-00005"/>
            <person name="Guazzaroni M.-E."/>
            <person name="Richter M."/>
            <person name="Garcia-Salamanca A."/>
            <person name="Yarza P."/>
            <person name="Ferrer M."/>
        </authorList>
    </citation>
    <scope>NUCLEOTIDE SEQUENCE</scope>
</reference>
<dbReference type="SUPFAM" id="SSF48576">
    <property type="entry name" value="Terpenoid synthases"/>
    <property type="match status" value="1"/>
</dbReference>
<sequence length="351" mass="38556">MVSSGNKTEEVLATYSAQADAVIRVALEAYGDLPMYGMLRYFLGYTDEHLRPTTGVAGKRIRSSLVLLIADMFSGAKSAQDLAIAIELFHNFTLIHDDIEDNDAVRRGRPTVWKLWGVNHAINAGDAQMLIVSNFLLRATSSGENGARATRELNTYFLEVVEGQYLDFMLTEKSLTDPSVTVDMYLEMIRKKTSVLVGAATVAGGLATGCDTVTRDTLFTYGESLGMAYQIADDMASLWGETKDTGKRAHGDLHERKKTYPILYARDHGVSEQFRARYGDVTPLNEKETQELVVALSATGAREATRALGKKYVARAQDAAQSLPISLEHRTVLAELVDTLVRLAPDNHAVD</sequence>
<dbReference type="Gene3D" id="1.10.600.10">
    <property type="entry name" value="Farnesyl Diphosphate Synthase"/>
    <property type="match status" value="1"/>
</dbReference>
<dbReference type="EMBL" id="ADZX01000636">
    <property type="protein sequence ID" value="EFK95842.1"/>
    <property type="molecule type" value="Genomic_DNA"/>
</dbReference>
<dbReference type="AlphaFoldDB" id="D9PKQ9"/>
<dbReference type="InterPro" id="IPR008949">
    <property type="entry name" value="Isoprenoid_synthase_dom_sf"/>
</dbReference>
<evidence type="ECO:0000313" key="3">
    <source>
        <dbReference type="EMBL" id="EFK95842.1"/>
    </source>
</evidence>
<organism evidence="3">
    <name type="scientific">sediment metagenome</name>
    <dbReference type="NCBI Taxonomy" id="749907"/>
    <lineage>
        <taxon>unclassified sequences</taxon>
        <taxon>metagenomes</taxon>
        <taxon>ecological metagenomes</taxon>
    </lineage>
</organism>
<dbReference type="PANTHER" id="PTHR12001">
    <property type="entry name" value="GERANYLGERANYL PYROPHOSPHATE SYNTHASE"/>
    <property type="match status" value="1"/>
</dbReference>
<dbReference type="PROSITE" id="PS00723">
    <property type="entry name" value="POLYPRENYL_SYNTHASE_1"/>
    <property type="match status" value="1"/>
</dbReference>
<evidence type="ECO:0000256" key="1">
    <source>
        <dbReference type="ARBA" id="ARBA00022723"/>
    </source>
</evidence>
<name>D9PKQ9_9ZZZZ</name>
<dbReference type="GO" id="GO:0004659">
    <property type="term" value="F:prenyltransferase activity"/>
    <property type="evidence" value="ECO:0007669"/>
    <property type="project" value="InterPro"/>
</dbReference>
<dbReference type="GO" id="GO:0008299">
    <property type="term" value="P:isoprenoid biosynthetic process"/>
    <property type="evidence" value="ECO:0007669"/>
    <property type="project" value="InterPro"/>
</dbReference>
<reference evidence="3" key="2">
    <citation type="journal article" date="2011" name="Microb. Ecol.">
        <title>Taxonomic and Functional Metagenomic Profiling of the Microbial Community in the Anoxic Sediment of a Sub-saline Shallow Lake (Laguna de Carrizo, Central Spain).</title>
        <authorList>
            <person name="Ferrer M."/>
            <person name="Guazzaroni M.E."/>
            <person name="Richter M."/>
            <person name="Garcia-Salamanca A."/>
            <person name="Yarza P."/>
            <person name="Suarez-Suarez A."/>
            <person name="Solano J."/>
            <person name="Alcaide M."/>
            <person name="van Dillewijn P."/>
            <person name="Molina-Henares M.A."/>
            <person name="Lopez-Cortes N."/>
            <person name="Al-Ramahi Y."/>
            <person name="Guerrero C."/>
            <person name="Acosta A."/>
            <person name="de Eugenio L.I."/>
            <person name="Martinez V."/>
            <person name="Marques S."/>
            <person name="Rojo F."/>
            <person name="Santero E."/>
            <person name="Genilloud O."/>
            <person name="Perez-Perez J."/>
            <person name="Rossello-Mora R."/>
            <person name="Ramos J.L."/>
        </authorList>
    </citation>
    <scope>NUCLEOTIDE SEQUENCE</scope>
</reference>
<comment type="caution">
    <text evidence="3">The sequence shown here is derived from an EMBL/GenBank/DDBJ whole genome shotgun (WGS) entry which is preliminary data.</text>
</comment>
<keyword evidence="3" id="KW-0808">Transferase</keyword>
<gene>
    <name evidence="3" type="ORF">LDC_2128</name>
</gene>
<dbReference type="Pfam" id="PF00348">
    <property type="entry name" value="polyprenyl_synt"/>
    <property type="match status" value="1"/>
</dbReference>
<dbReference type="InterPro" id="IPR000092">
    <property type="entry name" value="Polyprenyl_synt"/>
</dbReference>
<dbReference type="SFLD" id="SFLDS00005">
    <property type="entry name" value="Isoprenoid_Synthase_Type_I"/>
    <property type="match status" value="1"/>
</dbReference>
<dbReference type="InterPro" id="IPR033749">
    <property type="entry name" value="Polyprenyl_synt_CS"/>
</dbReference>
<dbReference type="PANTHER" id="PTHR12001:SF86">
    <property type="entry name" value="GERANYLGERANYL DIPHOSPHATE SYNTHASE"/>
    <property type="match status" value="1"/>
</dbReference>